<evidence type="ECO:0000313" key="6">
    <source>
        <dbReference type="EMBL" id="WOO77306.1"/>
    </source>
</evidence>
<feature type="region of interest" description="Disordered" evidence="4">
    <location>
        <begin position="261"/>
        <end position="289"/>
    </location>
</feature>
<accession>A0AAF1BEZ5</accession>
<feature type="coiled-coil region" evidence="3">
    <location>
        <begin position="884"/>
        <end position="1042"/>
    </location>
</feature>
<dbReference type="AlphaFoldDB" id="A0AAF1BEZ5"/>
<keyword evidence="2" id="KW-0963">Cytoplasm</keyword>
<dbReference type="Proteomes" id="UP000827549">
    <property type="component" value="Chromosome 1"/>
</dbReference>
<feature type="region of interest" description="Disordered" evidence="4">
    <location>
        <begin position="1"/>
        <end position="131"/>
    </location>
</feature>
<comment type="subcellular location">
    <subcellularLocation>
        <location evidence="1">Cytoplasm</location>
    </subcellularLocation>
</comment>
<proteinExistence type="predicted"/>
<gene>
    <name evidence="6" type="primary">mbo1</name>
    <name evidence="6" type="ORF">LOC62_01G000896</name>
</gene>
<name>A0AAF1BEZ5_9TREE</name>
<protein>
    <submittedName>
        <fullName evidence="6">Microtubule organizer protein 1</fullName>
    </submittedName>
</protein>
<dbReference type="Gene3D" id="1.10.287.1490">
    <property type="match status" value="2"/>
</dbReference>
<feature type="domain" description="Centrosomin N-terminal motif 1" evidence="5">
    <location>
        <begin position="192"/>
        <end position="264"/>
    </location>
</feature>
<evidence type="ECO:0000256" key="4">
    <source>
        <dbReference type="SAM" id="MobiDB-lite"/>
    </source>
</evidence>
<feature type="region of interest" description="Disordered" evidence="4">
    <location>
        <begin position="592"/>
        <end position="640"/>
    </location>
</feature>
<keyword evidence="3" id="KW-0175">Coiled coil</keyword>
<dbReference type="PANTHER" id="PTHR18937">
    <property type="entry name" value="STRUCTURAL MAINTENANCE OF CHROMOSOMES SMC FAMILY MEMBER"/>
    <property type="match status" value="1"/>
</dbReference>
<dbReference type="EMBL" id="CP086714">
    <property type="protein sequence ID" value="WOO77306.1"/>
    <property type="molecule type" value="Genomic_DNA"/>
</dbReference>
<feature type="compositionally biased region" description="Polar residues" evidence="4">
    <location>
        <begin position="16"/>
        <end position="27"/>
    </location>
</feature>
<dbReference type="GO" id="GO:0005815">
    <property type="term" value="C:microtubule organizing center"/>
    <property type="evidence" value="ECO:0007669"/>
    <property type="project" value="InterPro"/>
</dbReference>
<dbReference type="Pfam" id="PF07989">
    <property type="entry name" value="Cnn_1N"/>
    <property type="match status" value="1"/>
</dbReference>
<evidence type="ECO:0000256" key="1">
    <source>
        <dbReference type="ARBA" id="ARBA00004496"/>
    </source>
</evidence>
<feature type="region of interest" description="Disordered" evidence="4">
    <location>
        <begin position="166"/>
        <end position="189"/>
    </location>
</feature>
<dbReference type="GeneID" id="87804154"/>
<organism evidence="6 7">
    <name type="scientific">Vanrija pseudolonga</name>
    <dbReference type="NCBI Taxonomy" id="143232"/>
    <lineage>
        <taxon>Eukaryota</taxon>
        <taxon>Fungi</taxon>
        <taxon>Dikarya</taxon>
        <taxon>Basidiomycota</taxon>
        <taxon>Agaricomycotina</taxon>
        <taxon>Tremellomycetes</taxon>
        <taxon>Trichosporonales</taxon>
        <taxon>Trichosporonaceae</taxon>
        <taxon>Vanrija</taxon>
    </lineage>
</organism>
<feature type="compositionally biased region" description="Pro residues" evidence="4">
    <location>
        <begin position="85"/>
        <end position="99"/>
    </location>
</feature>
<evidence type="ECO:0000259" key="5">
    <source>
        <dbReference type="Pfam" id="PF07989"/>
    </source>
</evidence>
<feature type="compositionally biased region" description="Basic and acidic residues" evidence="4">
    <location>
        <begin position="608"/>
        <end position="631"/>
    </location>
</feature>
<dbReference type="RefSeq" id="XP_062623338.1">
    <property type="nucleotide sequence ID" value="XM_062767354.1"/>
</dbReference>
<feature type="coiled-coil region" evidence="3">
    <location>
        <begin position="193"/>
        <end position="249"/>
    </location>
</feature>
<dbReference type="GO" id="GO:0005737">
    <property type="term" value="C:cytoplasm"/>
    <property type="evidence" value="ECO:0007669"/>
    <property type="project" value="UniProtKB-SubCell"/>
</dbReference>
<feature type="region of interest" description="Disordered" evidence="4">
    <location>
        <begin position="742"/>
        <end position="778"/>
    </location>
</feature>
<reference evidence="6" key="1">
    <citation type="submission" date="2023-10" db="EMBL/GenBank/DDBJ databases">
        <authorList>
            <person name="Noh H."/>
        </authorList>
    </citation>
    <scope>NUCLEOTIDE SEQUENCE</scope>
    <source>
        <strain evidence="6">DUCC4014</strain>
    </source>
</reference>
<keyword evidence="7" id="KW-1185">Reference proteome</keyword>
<sequence>MQPLSSLAGIGVLDSPNVSSNGSTVVQRTLPDISLGSLGSSFHSAEEGDYDDRQGGGLRGGFNPPDLPRIPSPDKEGALFTSSNQPPPSALLALSPPPSTRRGLPEDSGAPRRSRYLRSNRDSDDSDEDTDALDARYTHTNAASDDEEGVLGQLSLNVSHRRAGDLRTSYAGGPSKRSGRHSVAATGPTQMTLREQEQNVDALQKENFNLQLENHFLKERLAQMAPDHIESALKENVKLKIEILNYSKELKKSKKLLMQQDRDLTAAARDRESKGGRARERDAESREMEAMWREEKERRVALEAELDQIRDSDDDRVRQLEEELDVARGTIDDHALEISNLRDAADRAEEEVDKLREEAKGLTESVGMGKGREARMMSKLEQENAQLKADLDEVRKASANDLDLMEEQVNELRDKLAGAQIDLERRDEEIDELNNEVDAKVNEHEREIQQVESEWRDEVLEARAQVDELKDVLQEREQDLEDIRKLVLEREEELVIARERVAELEAAQGETHDRLEETLRNIDMDNAEKEADLVSANREVEALGQKVYDLEELIEELRDRETELNGELQRLEEAYDGEKAHYEELVSALKDARKKTQDERDDLSTQLQHEKEAHSSNRGVWENERASDQEHHRRQLASRDQVNERLTAELEAARDRVAMRDRDLVSVQNALRDVEDQRRKLGDEHSSGQHVLEIELERLRRDLAQCEDDLDRARDELREREQALSDRDMEVADLMDKHRELEGKLSSERQGRLGLSDKLDAMSKAARQQERESASLRERLETLEPLLTEKEHSRLRLQKESDQQRQERTELLLRVFKDINRFLGTDDSTTPANFNVFRDTLLQRLRSINGARADFDKRIKDTETKMEQKMASLKRQLDAKWRALDSFEASVKKLELARAQWRSKYSLKDGELEASKARNAELQKEISSLRASSSASDAVPSTQVRLLTERAQTAEKRANQAAQSVAQLEQRLSDIQSRSGQAETKWEARVKEYETRLRAAGEKIKAEKQGGKERALQLEAQVRDLERQVELIKKRNARAEGVVATAAHLMDN</sequence>
<evidence type="ECO:0000256" key="2">
    <source>
        <dbReference type="ARBA" id="ARBA00022490"/>
    </source>
</evidence>
<evidence type="ECO:0000256" key="3">
    <source>
        <dbReference type="SAM" id="Coils"/>
    </source>
</evidence>
<dbReference type="InterPro" id="IPR012943">
    <property type="entry name" value="Cnn_1N"/>
</dbReference>
<evidence type="ECO:0000313" key="7">
    <source>
        <dbReference type="Proteomes" id="UP000827549"/>
    </source>
</evidence>